<dbReference type="InterPro" id="IPR042557">
    <property type="entry name" value="SCO4226"/>
</dbReference>
<dbReference type="InterPro" id="IPR018060">
    <property type="entry name" value="HTH_AraC"/>
</dbReference>
<dbReference type="Pfam" id="PF12833">
    <property type="entry name" value="HTH_18"/>
    <property type="match status" value="1"/>
</dbReference>
<dbReference type="PANTHER" id="PTHR43280">
    <property type="entry name" value="ARAC-FAMILY TRANSCRIPTIONAL REGULATOR"/>
    <property type="match status" value="1"/>
</dbReference>
<dbReference type="Gene3D" id="1.10.10.60">
    <property type="entry name" value="Homeodomain-like"/>
    <property type="match status" value="1"/>
</dbReference>
<evidence type="ECO:0000313" key="7">
    <source>
        <dbReference type="Proteomes" id="UP001597438"/>
    </source>
</evidence>
<dbReference type="Pfam" id="PF14026">
    <property type="entry name" value="SCO4226-like"/>
    <property type="match status" value="1"/>
</dbReference>
<keyword evidence="1" id="KW-0805">Transcription regulation</keyword>
<reference evidence="7" key="1">
    <citation type="journal article" date="2019" name="Int. J. Syst. Evol. Microbiol.">
        <title>The Global Catalogue of Microorganisms (GCM) 10K type strain sequencing project: providing services to taxonomists for standard genome sequencing and annotation.</title>
        <authorList>
            <consortium name="The Broad Institute Genomics Platform"/>
            <consortium name="The Broad Institute Genome Sequencing Center for Infectious Disease"/>
            <person name="Wu L."/>
            <person name="Ma J."/>
        </authorList>
    </citation>
    <scope>NUCLEOTIDE SEQUENCE [LARGE SCALE GENOMIC DNA]</scope>
    <source>
        <strain evidence="7">KCTC 52925</strain>
    </source>
</reference>
<dbReference type="InterPro" id="IPR029787">
    <property type="entry name" value="Nucleotide_cyclase"/>
</dbReference>
<name>A0ABW5X966_9FLAO</name>
<feature type="domain" description="HTH araC/xylS-type" evidence="4">
    <location>
        <begin position="260"/>
        <end position="359"/>
    </location>
</feature>
<proteinExistence type="predicted"/>
<evidence type="ECO:0000259" key="5">
    <source>
        <dbReference type="PROSITE" id="PS50125"/>
    </source>
</evidence>
<sequence>MDLHIVPGITAKGAAEAHRQDLLIQKEYGCNCMTYWVDESRNSAFCLIDAPNPQKVKELHDKAHGLMTHQIIEVNSTVVESFLGRIYDPETSDVLESQLKVFNDPAFRVLLVINNLDTIILTHRLGREKVKKIVSKYKKFLQRQAEAHGGREVEYTDVNIISFTSTFNAVACAIAMQKVISKEIQELLNVKMSVHAGMPVATSSELFGDTIQFAKRLFYTINNKQIAVASIIKEITHKNYFNQINHQIITLSTSDEKILDQLLDVLEKESGNSNFNVTDFCKHMGVSKSGLYRITEILIKKSPNLLIKEFRLEKAMELMRNSGLNVSQAAFDSGFSSPGYFSKCFLETYHFLPSAYKRMC</sequence>
<dbReference type="RefSeq" id="WP_251740018.1">
    <property type="nucleotide sequence ID" value="NZ_JBHUOJ010000037.1"/>
</dbReference>
<comment type="caution">
    <text evidence="6">The sequence shown here is derived from an EMBL/GenBank/DDBJ whole genome shotgun (WGS) entry which is preliminary data.</text>
</comment>
<dbReference type="InterPro" id="IPR025336">
    <property type="entry name" value="SCO4226-like"/>
</dbReference>
<dbReference type="Gene3D" id="3.30.70.1230">
    <property type="entry name" value="Nucleotide cyclase"/>
    <property type="match status" value="1"/>
</dbReference>
<keyword evidence="2" id="KW-0238">DNA-binding</keyword>
<dbReference type="EMBL" id="JBHUOJ010000037">
    <property type="protein sequence ID" value="MFD2834874.1"/>
    <property type="molecule type" value="Genomic_DNA"/>
</dbReference>
<dbReference type="InterPro" id="IPR009057">
    <property type="entry name" value="Homeodomain-like_sf"/>
</dbReference>
<evidence type="ECO:0000256" key="1">
    <source>
        <dbReference type="ARBA" id="ARBA00023015"/>
    </source>
</evidence>
<dbReference type="SUPFAM" id="SSF46689">
    <property type="entry name" value="Homeodomain-like"/>
    <property type="match status" value="1"/>
</dbReference>
<keyword evidence="7" id="KW-1185">Reference proteome</keyword>
<evidence type="ECO:0000256" key="3">
    <source>
        <dbReference type="ARBA" id="ARBA00023163"/>
    </source>
</evidence>
<dbReference type="Proteomes" id="UP001597438">
    <property type="component" value="Unassembled WGS sequence"/>
</dbReference>
<evidence type="ECO:0000256" key="2">
    <source>
        <dbReference type="ARBA" id="ARBA00023125"/>
    </source>
</evidence>
<protein>
    <submittedName>
        <fullName evidence="6">Nickel-binding protein</fullName>
    </submittedName>
</protein>
<evidence type="ECO:0000313" key="6">
    <source>
        <dbReference type="EMBL" id="MFD2834874.1"/>
    </source>
</evidence>
<dbReference type="SUPFAM" id="SSF55073">
    <property type="entry name" value="Nucleotide cyclase"/>
    <property type="match status" value="1"/>
</dbReference>
<accession>A0ABW5X966</accession>
<dbReference type="PROSITE" id="PS50125">
    <property type="entry name" value="GUANYLATE_CYCLASE_2"/>
    <property type="match status" value="1"/>
</dbReference>
<organism evidence="6 7">
    <name type="scientific">Christiangramia antarctica</name>
    <dbReference type="NCBI Taxonomy" id="2058158"/>
    <lineage>
        <taxon>Bacteria</taxon>
        <taxon>Pseudomonadati</taxon>
        <taxon>Bacteroidota</taxon>
        <taxon>Flavobacteriia</taxon>
        <taxon>Flavobacteriales</taxon>
        <taxon>Flavobacteriaceae</taxon>
        <taxon>Christiangramia</taxon>
    </lineage>
</organism>
<dbReference type="PROSITE" id="PS01124">
    <property type="entry name" value="HTH_ARAC_FAMILY_2"/>
    <property type="match status" value="1"/>
</dbReference>
<gene>
    <name evidence="6" type="ORF">ACFSYS_16400</name>
</gene>
<dbReference type="PANTHER" id="PTHR43280:SF2">
    <property type="entry name" value="HTH-TYPE TRANSCRIPTIONAL REGULATOR EXSA"/>
    <property type="match status" value="1"/>
</dbReference>
<dbReference type="SMART" id="SM00342">
    <property type="entry name" value="HTH_ARAC"/>
    <property type="match status" value="1"/>
</dbReference>
<evidence type="ECO:0000259" key="4">
    <source>
        <dbReference type="PROSITE" id="PS01124"/>
    </source>
</evidence>
<dbReference type="Gene3D" id="3.30.70.3090">
    <property type="entry name" value="ORF SCO4226, nickel-binding ferredoxin-like monomer"/>
    <property type="match status" value="1"/>
</dbReference>
<feature type="domain" description="Guanylate cyclase" evidence="5">
    <location>
        <begin position="93"/>
        <end position="218"/>
    </location>
</feature>
<keyword evidence="3" id="KW-0804">Transcription</keyword>
<dbReference type="InterPro" id="IPR001054">
    <property type="entry name" value="A/G_cyclase"/>
</dbReference>